<sequence length="435" mass="48394">MDNIIRKYIDYISRNKTERECVESTIKMAEEMGYKNIEETESLKEGDKVYCNVYKKALILFNIGSEEIENGMNILGAHIDSPRLDLKMKPLYEKGGIVYLNTHYYGGIKKYQWVTHPLSLRGHVIKKSGEDVSVLLGEEDDDFTFSISDILPHIAQEQMKKSAAEFIPGESLDLVVALGSENEKDNGKKEVLSILKDRYGIEEDDFLSAELEVVPAGRAKYLGLKKDMILGYGQDDRVCAFTSVAAMLEEKKVRRTSCTILADKEEIGSDGATGMHSLMLENALYEVLERMGKDSAITARRALKNSVMLSSDVNSAYDPLNAELYDEDNSSRLGGGIVFNKYTGSRGKNGASDANAELIARLRNTLDEKKIKYQMADMAKVDVGGGGTIAKFMAYYGMQVIDAGVSVLSMHAPFEITSTFDVECAYNAYRAFLNM</sequence>
<evidence type="ECO:0000313" key="12">
    <source>
        <dbReference type="Proteomes" id="UP000823936"/>
    </source>
</evidence>
<keyword evidence="3 9" id="KW-0031">Aminopeptidase</keyword>
<keyword evidence="8 9" id="KW-0482">Metalloprotease</keyword>
<name>A0A9D1PT93_9SPIO</name>
<proteinExistence type="inferred from homology"/>
<accession>A0A9D1PT93</accession>
<evidence type="ECO:0000256" key="10">
    <source>
        <dbReference type="RuleBase" id="RU004387"/>
    </source>
</evidence>
<evidence type="ECO:0000256" key="5">
    <source>
        <dbReference type="ARBA" id="ARBA00022723"/>
    </source>
</evidence>
<organism evidence="11 12">
    <name type="scientific">Candidatus Ornithospirochaeta avicola</name>
    <dbReference type="NCBI Taxonomy" id="2840896"/>
    <lineage>
        <taxon>Bacteria</taxon>
        <taxon>Pseudomonadati</taxon>
        <taxon>Spirochaetota</taxon>
        <taxon>Spirochaetia</taxon>
        <taxon>Spirochaetales</taxon>
        <taxon>Spirochaetaceae</taxon>
        <taxon>Spirochaetaceae incertae sedis</taxon>
        <taxon>Candidatus Ornithospirochaeta</taxon>
    </lineage>
</organism>
<keyword evidence="7 9" id="KW-0862">Zinc</keyword>
<evidence type="ECO:0000256" key="6">
    <source>
        <dbReference type="ARBA" id="ARBA00022801"/>
    </source>
</evidence>
<dbReference type="Gene3D" id="3.40.630.10">
    <property type="entry name" value="Zn peptidases"/>
    <property type="match status" value="1"/>
</dbReference>
<evidence type="ECO:0000256" key="7">
    <source>
        <dbReference type="ARBA" id="ARBA00022833"/>
    </source>
</evidence>
<dbReference type="Proteomes" id="UP000823936">
    <property type="component" value="Unassembled WGS sequence"/>
</dbReference>
<comment type="caution">
    <text evidence="11">The sequence shown here is derived from an EMBL/GenBank/DDBJ whole genome shotgun (WGS) entry which is preliminary data.</text>
</comment>
<dbReference type="InterPro" id="IPR001948">
    <property type="entry name" value="Peptidase_M18"/>
</dbReference>
<protein>
    <recommendedName>
        <fullName evidence="10">M18 family aminopeptidase</fullName>
        <ecNumber evidence="10">3.4.11.-</ecNumber>
    </recommendedName>
</protein>
<reference evidence="11" key="1">
    <citation type="journal article" date="2021" name="PeerJ">
        <title>Extensive microbial diversity within the chicken gut microbiome revealed by metagenomics and culture.</title>
        <authorList>
            <person name="Gilroy R."/>
            <person name="Ravi A."/>
            <person name="Getino M."/>
            <person name="Pursley I."/>
            <person name="Horton D.L."/>
            <person name="Alikhan N.F."/>
            <person name="Baker D."/>
            <person name="Gharbi K."/>
            <person name="Hall N."/>
            <person name="Watson M."/>
            <person name="Adriaenssens E.M."/>
            <person name="Foster-Nyarko E."/>
            <person name="Jarju S."/>
            <person name="Secka A."/>
            <person name="Antonio M."/>
            <person name="Oren A."/>
            <person name="Chaudhuri R.R."/>
            <person name="La Ragione R."/>
            <person name="Hildebrand F."/>
            <person name="Pallen M.J."/>
        </authorList>
    </citation>
    <scope>NUCLEOTIDE SEQUENCE</scope>
    <source>
        <strain evidence="11">Gambia11-129</strain>
    </source>
</reference>
<dbReference type="GO" id="GO:0008237">
    <property type="term" value="F:metallopeptidase activity"/>
    <property type="evidence" value="ECO:0007669"/>
    <property type="project" value="UniProtKB-KW"/>
</dbReference>
<evidence type="ECO:0000256" key="2">
    <source>
        <dbReference type="ARBA" id="ARBA00008290"/>
    </source>
</evidence>
<dbReference type="PANTHER" id="PTHR28570">
    <property type="entry name" value="ASPARTYL AMINOPEPTIDASE"/>
    <property type="match status" value="1"/>
</dbReference>
<evidence type="ECO:0000256" key="4">
    <source>
        <dbReference type="ARBA" id="ARBA00022670"/>
    </source>
</evidence>
<dbReference type="GO" id="GO:0004177">
    <property type="term" value="F:aminopeptidase activity"/>
    <property type="evidence" value="ECO:0007669"/>
    <property type="project" value="UniProtKB-KW"/>
</dbReference>
<dbReference type="EC" id="3.4.11.-" evidence="10"/>
<keyword evidence="6 9" id="KW-0378">Hydrolase</keyword>
<dbReference type="SUPFAM" id="SSF53187">
    <property type="entry name" value="Zn-dependent exopeptidases"/>
    <property type="match status" value="1"/>
</dbReference>
<dbReference type="GO" id="GO:0008270">
    <property type="term" value="F:zinc ion binding"/>
    <property type="evidence" value="ECO:0007669"/>
    <property type="project" value="InterPro"/>
</dbReference>
<gene>
    <name evidence="11" type="ORF">IAB12_03420</name>
</gene>
<evidence type="ECO:0000256" key="9">
    <source>
        <dbReference type="RuleBase" id="RU004386"/>
    </source>
</evidence>
<dbReference type="PRINTS" id="PR00932">
    <property type="entry name" value="AMINO1PTASE"/>
</dbReference>
<keyword evidence="4 9" id="KW-0645">Protease</keyword>
<evidence type="ECO:0000313" key="11">
    <source>
        <dbReference type="EMBL" id="HIV98815.1"/>
    </source>
</evidence>
<dbReference type="EMBL" id="DXHU01000015">
    <property type="protein sequence ID" value="HIV98815.1"/>
    <property type="molecule type" value="Genomic_DNA"/>
</dbReference>
<dbReference type="Gene3D" id="2.30.250.10">
    <property type="entry name" value="Aminopeptidase i, Domain 2"/>
    <property type="match status" value="1"/>
</dbReference>
<evidence type="ECO:0000256" key="8">
    <source>
        <dbReference type="ARBA" id="ARBA00023049"/>
    </source>
</evidence>
<dbReference type="SUPFAM" id="SSF101821">
    <property type="entry name" value="Aminopeptidase/glucanase lid domain"/>
    <property type="match status" value="1"/>
</dbReference>
<dbReference type="PANTHER" id="PTHR28570:SF2">
    <property type="entry name" value="M18 FAMILY AMINOPEPTIDASE 1-RELATED"/>
    <property type="match status" value="1"/>
</dbReference>
<evidence type="ECO:0000256" key="1">
    <source>
        <dbReference type="ARBA" id="ARBA00001947"/>
    </source>
</evidence>
<evidence type="ECO:0000256" key="3">
    <source>
        <dbReference type="ARBA" id="ARBA00022438"/>
    </source>
</evidence>
<comment type="similarity">
    <text evidence="2 9">Belongs to the peptidase M18 family.</text>
</comment>
<dbReference type="GO" id="GO:0005737">
    <property type="term" value="C:cytoplasm"/>
    <property type="evidence" value="ECO:0007669"/>
    <property type="project" value="UniProtKB-ARBA"/>
</dbReference>
<dbReference type="InterPro" id="IPR023358">
    <property type="entry name" value="Peptidase_M18_dom2"/>
</dbReference>
<dbReference type="Pfam" id="PF02127">
    <property type="entry name" value="Peptidase_M18"/>
    <property type="match status" value="1"/>
</dbReference>
<dbReference type="AlphaFoldDB" id="A0A9D1PT93"/>
<comment type="cofactor">
    <cofactor evidence="1 10">
        <name>Zn(2+)</name>
        <dbReference type="ChEBI" id="CHEBI:29105"/>
    </cofactor>
</comment>
<dbReference type="NCBIfam" id="NF002600">
    <property type="entry name" value="PRK02256.1"/>
    <property type="match status" value="1"/>
</dbReference>
<dbReference type="GO" id="GO:0006508">
    <property type="term" value="P:proteolysis"/>
    <property type="evidence" value="ECO:0007669"/>
    <property type="project" value="UniProtKB-KW"/>
</dbReference>
<keyword evidence="5 9" id="KW-0479">Metal-binding</keyword>
<reference evidence="11" key="2">
    <citation type="submission" date="2021-04" db="EMBL/GenBank/DDBJ databases">
        <authorList>
            <person name="Gilroy R."/>
        </authorList>
    </citation>
    <scope>NUCLEOTIDE SEQUENCE</scope>
    <source>
        <strain evidence="11">Gambia11-129</strain>
    </source>
</reference>